<dbReference type="OrthoDB" id="2777543at2759"/>
<accession>A0A2G8RRW9</accession>
<dbReference type="EMBL" id="AYKW01000067">
    <property type="protein sequence ID" value="PIL24231.1"/>
    <property type="molecule type" value="Genomic_DNA"/>
</dbReference>
<gene>
    <name evidence="1" type="ORF">GSI_13984</name>
</gene>
<evidence type="ECO:0000313" key="2">
    <source>
        <dbReference type="Proteomes" id="UP000230002"/>
    </source>
</evidence>
<reference evidence="1 2" key="1">
    <citation type="journal article" date="2015" name="Sci. Rep.">
        <title>Chromosome-level genome map provides insights into diverse defense mechanisms in the medicinal fungus Ganoderma sinense.</title>
        <authorList>
            <person name="Zhu Y."/>
            <person name="Xu J."/>
            <person name="Sun C."/>
            <person name="Zhou S."/>
            <person name="Xu H."/>
            <person name="Nelson D.R."/>
            <person name="Qian J."/>
            <person name="Song J."/>
            <person name="Luo H."/>
            <person name="Xiang L."/>
            <person name="Li Y."/>
            <person name="Xu Z."/>
            <person name="Ji A."/>
            <person name="Wang L."/>
            <person name="Lu S."/>
            <person name="Hayward A."/>
            <person name="Sun W."/>
            <person name="Li X."/>
            <person name="Schwartz D.C."/>
            <person name="Wang Y."/>
            <person name="Chen S."/>
        </authorList>
    </citation>
    <scope>NUCLEOTIDE SEQUENCE [LARGE SCALE GENOMIC DNA]</scope>
    <source>
        <strain evidence="1 2">ZZ0214-1</strain>
    </source>
</reference>
<dbReference type="AlphaFoldDB" id="A0A2G8RRW9"/>
<organism evidence="1 2">
    <name type="scientific">Ganoderma sinense ZZ0214-1</name>
    <dbReference type="NCBI Taxonomy" id="1077348"/>
    <lineage>
        <taxon>Eukaryota</taxon>
        <taxon>Fungi</taxon>
        <taxon>Dikarya</taxon>
        <taxon>Basidiomycota</taxon>
        <taxon>Agaricomycotina</taxon>
        <taxon>Agaricomycetes</taxon>
        <taxon>Polyporales</taxon>
        <taxon>Polyporaceae</taxon>
        <taxon>Ganoderma</taxon>
    </lineage>
</organism>
<dbReference type="Proteomes" id="UP000230002">
    <property type="component" value="Unassembled WGS sequence"/>
</dbReference>
<dbReference type="STRING" id="1077348.A0A2G8RRW9"/>
<evidence type="ECO:0000313" key="1">
    <source>
        <dbReference type="EMBL" id="PIL24231.1"/>
    </source>
</evidence>
<protein>
    <recommendedName>
        <fullName evidence="3">F-box domain-containing protein</fullName>
    </recommendedName>
</protein>
<proteinExistence type="predicted"/>
<evidence type="ECO:0008006" key="3">
    <source>
        <dbReference type="Google" id="ProtNLM"/>
    </source>
</evidence>
<dbReference type="InterPro" id="IPR032675">
    <property type="entry name" value="LRR_dom_sf"/>
</dbReference>
<sequence>MATVSALPPLVPLLPPLEVPAHPTPTDTPKLTLSHLLNPELWDLPEWNGPHVQDSTNVAAQIDSLDYSVALLKRYRNSLRPVHRLTPDILVTVFLDLLQDHDHPLSSTFGSCSWSYIAQVCYRWRAIALMSSSMWTQISTRYPEAALTCLERSVDAPLTFVVDSRATHANSMDVVNRVLPQMSRMRHIYIPWTLLHDDDGNVSPLVSGLIDAPAPQLETFYLYRVRADGKCFALPPIFGGNTPRLTVMKLSYSYPQMGCVTFSNLKELFIRGRKRDLITMELAQLLDMLEACPVLEVFVTVKARFVINQPLEEDDQPRRQIRLDNLRRIDIARCGASVVTNLLDRLIVPNCQLRVSVWLERRSDFRFTWGVPEELSESHPLRDVRKLQIAYRSSSGGVVVEGMTAHHPFQVIATIENGSDIGDMPTVSGQLLESIVKTLDLSLLEEFTIAETSYYHPHIGFSKDVWLAVLSRMPLLRTLHIRLQSITDSGFCRVILSALSHRDPITGKLACPLLETVTLIDDKTWSSLQWWRFAKERKDAGHGLKHLSLCLPHYENVEDMASTDLKDLREVVETVDLDPPETPHVEFPNAVW</sequence>
<comment type="caution">
    <text evidence="1">The sequence shown here is derived from an EMBL/GenBank/DDBJ whole genome shotgun (WGS) entry which is preliminary data.</text>
</comment>
<dbReference type="Gene3D" id="3.80.10.10">
    <property type="entry name" value="Ribonuclease Inhibitor"/>
    <property type="match status" value="1"/>
</dbReference>
<keyword evidence="2" id="KW-1185">Reference proteome</keyword>
<dbReference type="SUPFAM" id="SSF52047">
    <property type="entry name" value="RNI-like"/>
    <property type="match status" value="1"/>
</dbReference>
<name>A0A2G8RRW9_9APHY</name>